<evidence type="ECO:0000256" key="1">
    <source>
        <dbReference type="SAM" id="MobiDB-lite"/>
    </source>
</evidence>
<keyword evidence="2" id="KW-0812">Transmembrane</keyword>
<dbReference type="AlphaFoldDB" id="A0A5B9QXB1"/>
<dbReference type="Pfam" id="PF07584">
    <property type="entry name" value="BatA"/>
    <property type="match status" value="1"/>
</dbReference>
<feature type="region of interest" description="Disordered" evidence="1">
    <location>
        <begin position="492"/>
        <end position="533"/>
    </location>
</feature>
<dbReference type="Proteomes" id="UP000325286">
    <property type="component" value="Chromosome"/>
</dbReference>
<dbReference type="RefSeq" id="WP_068141336.1">
    <property type="nucleotide sequence ID" value="NZ_CP042914.1"/>
</dbReference>
<accession>A0A5B9QXB1</accession>
<keyword evidence="2" id="KW-1133">Transmembrane helix</keyword>
<dbReference type="InterPro" id="IPR024163">
    <property type="entry name" value="Aerotolerance_reg_N"/>
</dbReference>
<dbReference type="PANTHER" id="PTHR37464:SF1">
    <property type="entry name" value="BLL2463 PROTEIN"/>
    <property type="match status" value="1"/>
</dbReference>
<keyword evidence="2" id="KW-0472">Membrane</keyword>
<dbReference type="EMBL" id="CP042914">
    <property type="protein sequence ID" value="QEG38593.1"/>
    <property type="molecule type" value="Genomic_DNA"/>
</dbReference>
<evidence type="ECO:0000313" key="5">
    <source>
        <dbReference type="Proteomes" id="UP000325286"/>
    </source>
</evidence>
<proteinExistence type="predicted"/>
<evidence type="ECO:0000256" key="2">
    <source>
        <dbReference type="SAM" id="Phobius"/>
    </source>
</evidence>
<sequence length="692" mass="75099">MSFLQPWMLLAMPIVALPVIIHLINQRRYQTMPWAAMMFLLAANRMSRGYARLRQWLILAFRMLAIAGLLFVISRPLASGWLGATAGGAADTTLVLLDRSPSMQQIGDGTASSKLDTARQQLVAALSTLQSARLVLIDSGDGQVRELESIDDLAEAPDTAAADNTADLAGMLQEAYDYVKANRVGRADIWIVSDLRESDWNSDSGRWAAIRDAFKELPQTTKINLLAYGDPAPDNLSLRVTDVRRQTRGDQTNLLVSLRIRGGSETVEARKIPLQFEIDGARSEWSVSLSGGNAELKDHPIPIDDKLQRGWGRVSIPADANPADNDAYFVFDDPPPRKTILVADEPQAARPLQLAAEIASDPNVPHRAEQVPRSQLGTVAWEEVSLLLWQGELPSDEERPQVESFVKAGGQVIFFPPRNPSDAQMFGIRWRPWNQAEQAVAVAQWRGDQDLLANTLSGSALPVGQLRISNYAGIEGPFIPLASLDGDRPLLVRAAPPNANQPTASADHDAASDGAADNAAANDDNDTSDDGDSGPLGVYFCTTTPSPLDSSLARDGVVLYVAIQRAVRKGAAALSDTRTLIAGTVQAENWRAVSTTDDAISSEYGIHQGVYRTDEQLVAVNRSVAEDATAMVSDAKLQTLFGGLDFSRVDDTAGNLHSLVQEIWRLFLVLMVVAMIVEAALCLPRRRSVTES</sequence>
<protein>
    <recommendedName>
        <fullName evidence="3">Aerotolerance regulator N-terminal domain-containing protein</fullName>
    </recommendedName>
</protein>
<dbReference type="Gene3D" id="3.40.50.410">
    <property type="entry name" value="von Willebrand factor, type A domain"/>
    <property type="match status" value="1"/>
</dbReference>
<feature type="transmembrane region" description="Helical" evidence="2">
    <location>
        <begin position="56"/>
        <end position="73"/>
    </location>
</feature>
<feature type="transmembrane region" description="Helical" evidence="2">
    <location>
        <begin position="6"/>
        <end position="24"/>
    </location>
</feature>
<dbReference type="InterPro" id="IPR011933">
    <property type="entry name" value="Double_TM_dom"/>
</dbReference>
<dbReference type="KEGG" id="rul:UC8_05500"/>
<dbReference type="InterPro" id="IPR036465">
    <property type="entry name" value="vWFA_dom_sf"/>
</dbReference>
<organism evidence="4 5">
    <name type="scientific">Roseimaritima ulvae</name>
    <dbReference type="NCBI Taxonomy" id="980254"/>
    <lineage>
        <taxon>Bacteria</taxon>
        <taxon>Pseudomonadati</taxon>
        <taxon>Planctomycetota</taxon>
        <taxon>Planctomycetia</taxon>
        <taxon>Pirellulales</taxon>
        <taxon>Pirellulaceae</taxon>
        <taxon>Roseimaritima</taxon>
    </lineage>
</organism>
<dbReference type="OrthoDB" id="224458at2"/>
<reference evidence="4 5" key="1">
    <citation type="submission" date="2019-08" db="EMBL/GenBank/DDBJ databases">
        <title>Deep-cultivation of Planctomycetes and their phenomic and genomic characterization uncovers novel biology.</title>
        <authorList>
            <person name="Wiegand S."/>
            <person name="Jogler M."/>
            <person name="Boedeker C."/>
            <person name="Pinto D."/>
            <person name="Vollmers J."/>
            <person name="Rivas-Marin E."/>
            <person name="Kohn T."/>
            <person name="Peeters S.H."/>
            <person name="Heuer A."/>
            <person name="Rast P."/>
            <person name="Oberbeckmann S."/>
            <person name="Bunk B."/>
            <person name="Jeske O."/>
            <person name="Meyerdierks A."/>
            <person name="Storesund J.E."/>
            <person name="Kallscheuer N."/>
            <person name="Luecker S."/>
            <person name="Lage O.M."/>
            <person name="Pohl T."/>
            <person name="Merkel B.J."/>
            <person name="Hornburger P."/>
            <person name="Mueller R.-W."/>
            <person name="Bruemmer F."/>
            <person name="Labrenz M."/>
            <person name="Spormann A.M."/>
            <person name="Op den Camp H."/>
            <person name="Overmann J."/>
            <person name="Amann R."/>
            <person name="Jetten M.S.M."/>
            <person name="Mascher T."/>
            <person name="Medema M.H."/>
            <person name="Devos D.P."/>
            <person name="Kaster A.-K."/>
            <person name="Ovreas L."/>
            <person name="Rohde M."/>
            <person name="Galperin M.Y."/>
            <person name="Jogler C."/>
        </authorList>
    </citation>
    <scope>NUCLEOTIDE SEQUENCE [LARGE SCALE GENOMIC DNA]</scope>
    <source>
        <strain evidence="4 5">UC8</strain>
    </source>
</reference>
<feature type="compositionally biased region" description="Acidic residues" evidence="1">
    <location>
        <begin position="523"/>
        <end position="532"/>
    </location>
</feature>
<feature type="transmembrane region" description="Helical" evidence="2">
    <location>
        <begin position="663"/>
        <end position="683"/>
    </location>
</feature>
<keyword evidence="5" id="KW-1185">Reference proteome</keyword>
<evidence type="ECO:0000313" key="4">
    <source>
        <dbReference type="EMBL" id="QEG38593.1"/>
    </source>
</evidence>
<name>A0A5B9QXB1_9BACT</name>
<feature type="compositionally biased region" description="Low complexity" evidence="1">
    <location>
        <begin position="512"/>
        <end position="522"/>
    </location>
</feature>
<feature type="domain" description="Aerotolerance regulator N-terminal" evidence="3">
    <location>
        <begin position="1"/>
        <end position="76"/>
    </location>
</feature>
<gene>
    <name evidence="4" type="ORF">UC8_05500</name>
</gene>
<evidence type="ECO:0000259" key="3">
    <source>
        <dbReference type="Pfam" id="PF07584"/>
    </source>
</evidence>
<dbReference type="PANTHER" id="PTHR37464">
    <property type="entry name" value="BLL2463 PROTEIN"/>
    <property type="match status" value="1"/>
</dbReference>
<dbReference type="NCBIfam" id="TIGR02226">
    <property type="entry name" value="two_anch"/>
    <property type="match status" value="1"/>
</dbReference>